<evidence type="ECO:0000256" key="4">
    <source>
        <dbReference type="ARBA" id="ARBA00022679"/>
    </source>
</evidence>
<evidence type="ECO:0000256" key="7">
    <source>
        <dbReference type="SAM" id="MobiDB-lite"/>
    </source>
</evidence>
<dbReference type="InterPro" id="IPR050082">
    <property type="entry name" value="RNA_methyltr_RlmE"/>
</dbReference>
<dbReference type="AlphaFoldDB" id="A0AAN6GPS7"/>
<evidence type="ECO:0000256" key="3">
    <source>
        <dbReference type="ARBA" id="ARBA00022603"/>
    </source>
</evidence>
<dbReference type="Proteomes" id="UP001176517">
    <property type="component" value="Unassembled WGS sequence"/>
</dbReference>
<keyword evidence="10" id="KW-1185">Reference proteome</keyword>
<dbReference type="GO" id="GO:0008650">
    <property type="term" value="F:rRNA (uridine-2'-O-)-methyltransferase activity"/>
    <property type="evidence" value="ECO:0007669"/>
    <property type="project" value="TreeGrafter"/>
</dbReference>
<comment type="caution">
    <text evidence="9">The sequence shown here is derived from an EMBL/GenBank/DDBJ whole genome shotgun (WGS) entry which is preliminary data.</text>
</comment>
<evidence type="ECO:0000256" key="6">
    <source>
        <dbReference type="ARBA" id="ARBA00041184"/>
    </source>
</evidence>
<keyword evidence="5" id="KW-0949">S-adenosyl-L-methionine</keyword>
<dbReference type="Gene3D" id="3.40.50.150">
    <property type="entry name" value="Vaccinia Virus protein VP39"/>
    <property type="match status" value="1"/>
</dbReference>
<sequence>MYTLSHECISVPRASATVLLVPPDKGRFFLSIPSTSLFEQYVKLRKQGQNPVSGVNSPLAGAVYASRAAFKLAQLDDIHKFLRHDAGARHPRIVVDLGAAPGGWTQIAVERLTKDRSSSKSLSQRTQIYALDILPMPPIEGATFIQGDFLDPDTQQKLEEAILANVGRDSDGLTEPRPSPGPDASQPARQSNGGLVDVVLSDMMAPTTGNVISDTEASLDLCRAAFFFALRNLRQSDRLDQFFVCKFFGSPAADHFRKRVLEPAFHKVKVEKGRIDASRKESKEAFWVCQGFRGATSVDLNAIYGDS</sequence>
<dbReference type="PANTHER" id="PTHR10920">
    <property type="entry name" value="RIBOSOMAL RNA METHYLTRANSFERASE"/>
    <property type="match status" value="1"/>
</dbReference>
<dbReference type="GO" id="GO:0005739">
    <property type="term" value="C:mitochondrion"/>
    <property type="evidence" value="ECO:0007669"/>
    <property type="project" value="TreeGrafter"/>
</dbReference>
<evidence type="ECO:0000313" key="10">
    <source>
        <dbReference type="Proteomes" id="UP001176517"/>
    </source>
</evidence>
<proteinExistence type="inferred from homology"/>
<dbReference type="EMBL" id="JAPDMZ010000151">
    <property type="protein sequence ID" value="KAK0547834.1"/>
    <property type="molecule type" value="Genomic_DNA"/>
</dbReference>
<dbReference type="Pfam" id="PF01728">
    <property type="entry name" value="FtsJ"/>
    <property type="match status" value="1"/>
</dbReference>
<keyword evidence="4 9" id="KW-0808">Transferase</keyword>
<dbReference type="InterPro" id="IPR029063">
    <property type="entry name" value="SAM-dependent_MTases_sf"/>
</dbReference>
<accession>A0AAN6GPS7</accession>
<evidence type="ECO:0000259" key="8">
    <source>
        <dbReference type="Pfam" id="PF01728"/>
    </source>
</evidence>
<dbReference type="PANTHER" id="PTHR10920:SF18">
    <property type="entry name" value="RRNA METHYLTRANSFERASE 2, MITOCHONDRIAL"/>
    <property type="match status" value="1"/>
</dbReference>
<keyword evidence="2" id="KW-0698">rRNA processing</keyword>
<evidence type="ECO:0000256" key="1">
    <source>
        <dbReference type="ARBA" id="ARBA00009258"/>
    </source>
</evidence>
<protein>
    <recommendedName>
        <fullName evidence="6">rRNA methyltransferase 2, mitochondrial</fullName>
    </recommendedName>
</protein>
<dbReference type="SUPFAM" id="SSF53335">
    <property type="entry name" value="S-adenosyl-L-methionine-dependent methyltransferases"/>
    <property type="match status" value="1"/>
</dbReference>
<name>A0AAN6GPS7_9BASI</name>
<feature type="region of interest" description="Disordered" evidence="7">
    <location>
        <begin position="165"/>
        <end position="191"/>
    </location>
</feature>
<evidence type="ECO:0000256" key="2">
    <source>
        <dbReference type="ARBA" id="ARBA00022552"/>
    </source>
</evidence>
<comment type="similarity">
    <text evidence="1">Belongs to the class I-like SAM-binding methyltransferase superfamily. RNA methyltransferase RlmE family.</text>
</comment>
<reference evidence="9" key="1">
    <citation type="journal article" date="2023" name="PhytoFront">
        <title>Draft Genome Resources of Seven Strains of Tilletia horrida, Causal Agent of Kernel Smut of Rice.</title>
        <authorList>
            <person name="Khanal S."/>
            <person name="Antony Babu S."/>
            <person name="Zhou X.G."/>
        </authorList>
    </citation>
    <scope>NUCLEOTIDE SEQUENCE</scope>
    <source>
        <strain evidence="9">TX6</strain>
    </source>
</reference>
<dbReference type="InterPro" id="IPR002877">
    <property type="entry name" value="RNA_MeTrfase_FtsJ_dom"/>
</dbReference>
<dbReference type="InterPro" id="IPR015507">
    <property type="entry name" value="rRNA-MeTfrase_E"/>
</dbReference>
<feature type="domain" description="Ribosomal RNA methyltransferase FtsJ" evidence="8">
    <location>
        <begin position="64"/>
        <end position="292"/>
    </location>
</feature>
<keyword evidence="3 9" id="KW-0489">Methyltransferase</keyword>
<organism evidence="9 10">
    <name type="scientific">Tilletia horrida</name>
    <dbReference type="NCBI Taxonomy" id="155126"/>
    <lineage>
        <taxon>Eukaryota</taxon>
        <taxon>Fungi</taxon>
        <taxon>Dikarya</taxon>
        <taxon>Basidiomycota</taxon>
        <taxon>Ustilaginomycotina</taxon>
        <taxon>Exobasidiomycetes</taxon>
        <taxon>Tilletiales</taxon>
        <taxon>Tilletiaceae</taxon>
        <taxon>Tilletia</taxon>
    </lineage>
</organism>
<evidence type="ECO:0000256" key="5">
    <source>
        <dbReference type="ARBA" id="ARBA00022691"/>
    </source>
</evidence>
<gene>
    <name evidence="9" type="primary">MRM2</name>
    <name evidence="9" type="ORF">OC846_004716</name>
</gene>
<evidence type="ECO:0000313" key="9">
    <source>
        <dbReference type="EMBL" id="KAK0547834.1"/>
    </source>
</evidence>
<dbReference type="HAMAP" id="MF_01547">
    <property type="entry name" value="RNA_methyltr_E"/>
    <property type="match status" value="1"/>
</dbReference>